<dbReference type="InterPro" id="IPR025178">
    <property type="entry name" value="Lnb_N"/>
</dbReference>
<feature type="domain" description="Lnb N-terminal periplasmic" evidence="2">
    <location>
        <begin position="123"/>
        <end position="276"/>
    </location>
</feature>
<organism evidence="3 4">
    <name type="scientific">Billgrantia gudaonensis</name>
    <dbReference type="NCBI Taxonomy" id="376427"/>
    <lineage>
        <taxon>Bacteria</taxon>
        <taxon>Pseudomonadati</taxon>
        <taxon>Pseudomonadota</taxon>
        <taxon>Gammaproteobacteria</taxon>
        <taxon>Oceanospirillales</taxon>
        <taxon>Halomonadaceae</taxon>
        <taxon>Billgrantia</taxon>
    </lineage>
</organism>
<keyword evidence="4" id="KW-1185">Reference proteome</keyword>
<dbReference type="AlphaFoldDB" id="A0A1G8V177"/>
<dbReference type="EMBL" id="FNES01000006">
    <property type="protein sequence ID" value="SDJ59614.1"/>
    <property type="molecule type" value="Genomic_DNA"/>
</dbReference>
<keyword evidence="1" id="KW-1133">Transmembrane helix</keyword>
<protein>
    <recommendedName>
        <fullName evidence="2">Lnb N-terminal periplasmic domain-containing protein</fullName>
    </recommendedName>
</protein>
<dbReference type="Proteomes" id="UP000198525">
    <property type="component" value="Unassembled WGS sequence"/>
</dbReference>
<evidence type="ECO:0000259" key="2">
    <source>
        <dbReference type="Pfam" id="PF13387"/>
    </source>
</evidence>
<dbReference type="OrthoDB" id="274718at2"/>
<keyword evidence="1" id="KW-0472">Membrane</keyword>
<feature type="transmembrane region" description="Helical" evidence="1">
    <location>
        <begin position="34"/>
        <end position="53"/>
    </location>
</feature>
<accession>A0A1G8V177</accession>
<evidence type="ECO:0000313" key="4">
    <source>
        <dbReference type="Proteomes" id="UP000198525"/>
    </source>
</evidence>
<name>A0A1G8V177_9GAMM</name>
<sequence length="345" mass="38927">MALALAWSTLFTLLTLGMAWGAAALWFRLSLPSPWRRLTLALWAVMAVGLVTLGFQGHRVSALGGQIALLAVLSLWWFRLRPTHDRPWADDVLHLATGRVTDERLTLDRVRHFDWQTRNRARVHWEAREYDLARLDSADLIVSSWGRPGIAHVMVSFGFGGEAFVVFSVEVRRQKGERFSELGGFFRQYELAIVAADERDAVRLRSNVRGETVRLYRLDMSRHAIRSLLLAYVDEANRLAHEPRFYNTITANCTTLVFAMARRLGAVLPLDHRLLLTGKLPEYAYRVGGLWPGHTLKTLHHRGSIVERALAADSDPAFSRRIREGVPGWEALSGEEREADSAPGA</sequence>
<proteinExistence type="predicted"/>
<dbReference type="Pfam" id="PF13387">
    <property type="entry name" value="Lnb_N"/>
    <property type="match status" value="1"/>
</dbReference>
<dbReference type="STRING" id="376427.SAMN04487954_10647"/>
<gene>
    <name evidence="3" type="ORF">SAMN04487954_10647</name>
</gene>
<evidence type="ECO:0000256" key="1">
    <source>
        <dbReference type="SAM" id="Phobius"/>
    </source>
</evidence>
<dbReference type="RefSeq" id="WP_089685268.1">
    <property type="nucleotide sequence ID" value="NZ_FNES01000006.1"/>
</dbReference>
<keyword evidence="1" id="KW-0812">Transmembrane</keyword>
<evidence type="ECO:0000313" key="3">
    <source>
        <dbReference type="EMBL" id="SDJ59614.1"/>
    </source>
</evidence>
<reference evidence="3 4" key="1">
    <citation type="submission" date="2016-10" db="EMBL/GenBank/DDBJ databases">
        <authorList>
            <person name="de Groot N.N."/>
        </authorList>
    </citation>
    <scope>NUCLEOTIDE SEQUENCE [LARGE SCALE GENOMIC DNA]</scope>
    <source>
        <strain evidence="3 4">CGMCC 1.6133</strain>
    </source>
</reference>
<feature type="transmembrane region" description="Helical" evidence="1">
    <location>
        <begin position="60"/>
        <end position="78"/>
    </location>
</feature>